<evidence type="ECO:0000256" key="1">
    <source>
        <dbReference type="SAM" id="SignalP"/>
    </source>
</evidence>
<proteinExistence type="predicted"/>
<feature type="chain" id="PRO_5034305026" evidence="1">
    <location>
        <begin position="19"/>
        <end position="95"/>
    </location>
</feature>
<name>A0A8H6IYW3_9PEZI</name>
<reference evidence="2" key="1">
    <citation type="journal article" date="2020" name="Phytopathology">
        <title>Genome Sequence Resources of Colletotrichum truncatum, C. plurivorum, C. musicola, and C. sojae: Four Species Pathogenic to Soybean (Glycine max).</title>
        <authorList>
            <person name="Rogerio F."/>
            <person name="Boufleur T.R."/>
            <person name="Ciampi-Guillardi M."/>
            <person name="Sukno S.A."/>
            <person name="Thon M.R."/>
            <person name="Massola Junior N.S."/>
            <person name="Baroncelli R."/>
        </authorList>
    </citation>
    <scope>NUCLEOTIDE SEQUENCE</scope>
    <source>
        <strain evidence="2">LFN0074</strain>
    </source>
</reference>
<comment type="caution">
    <text evidence="2">The sequence shown here is derived from an EMBL/GenBank/DDBJ whole genome shotgun (WGS) entry which is preliminary data.</text>
</comment>
<protein>
    <submittedName>
        <fullName evidence="2">Uncharacterized protein</fullName>
    </submittedName>
</protein>
<dbReference type="Proteomes" id="UP000639643">
    <property type="component" value="Unassembled WGS sequence"/>
</dbReference>
<evidence type="ECO:0000313" key="3">
    <source>
        <dbReference type="Proteomes" id="UP000639643"/>
    </source>
</evidence>
<dbReference type="EMBL" id="WIGM01001225">
    <property type="protein sequence ID" value="KAF6803033.1"/>
    <property type="molecule type" value="Genomic_DNA"/>
</dbReference>
<dbReference type="OrthoDB" id="4799057at2759"/>
<dbReference type="AlphaFoldDB" id="A0A8H6IYW3"/>
<keyword evidence="1" id="KW-0732">Signal</keyword>
<evidence type="ECO:0000313" key="2">
    <source>
        <dbReference type="EMBL" id="KAF6803033.1"/>
    </source>
</evidence>
<keyword evidence="3" id="KW-1185">Reference proteome</keyword>
<gene>
    <name evidence="2" type="ORF">CMUS01_15195</name>
</gene>
<organism evidence="2 3">
    <name type="scientific">Colletotrichum musicola</name>
    <dbReference type="NCBI Taxonomy" id="2175873"/>
    <lineage>
        <taxon>Eukaryota</taxon>
        <taxon>Fungi</taxon>
        <taxon>Dikarya</taxon>
        <taxon>Ascomycota</taxon>
        <taxon>Pezizomycotina</taxon>
        <taxon>Sordariomycetes</taxon>
        <taxon>Hypocreomycetidae</taxon>
        <taxon>Glomerellales</taxon>
        <taxon>Glomerellaceae</taxon>
        <taxon>Colletotrichum</taxon>
        <taxon>Colletotrichum orchidearum species complex</taxon>
    </lineage>
</organism>
<sequence length="95" mass="9894">MKAQTVSAVFFFAAKALAACGPGQVELWDLQVNNGMAECSKHNCIRACPGRGSLASCNACRSSVSNANVRPLGGSYCCDASNGDQSNPCFSRCPN</sequence>
<accession>A0A8H6IYW3</accession>
<feature type="signal peptide" evidence="1">
    <location>
        <begin position="1"/>
        <end position="18"/>
    </location>
</feature>